<dbReference type="EMBL" id="AECZ01000019">
    <property type="protein sequence ID" value="EFL50533.1"/>
    <property type="molecule type" value="Genomic_DNA"/>
</dbReference>
<evidence type="ECO:0000256" key="2">
    <source>
        <dbReference type="ARBA" id="ARBA00022505"/>
    </source>
</evidence>
<comment type="similarity">
    <text evidence="1">Belongs to the bacterial solute-binding protein ModA family.</text>
</comment>
<keyword evidence="3 6" id="KW-0479">Metal-binding</keyword>
<evidence type="ECO:0000256" key="7">
    <source>
        <dbReference type="SAM" id="SignalP"/>
    </source>
</evidence>
<dbReference type="InterPro" id="IPR005950">
    <property type="entry name" value="ModA"/>
</dbReference>
<dbReference type="GO" id="GO:1901359">
    <property type="term" value="F:tungstate binding"/>
    <property type="evidence" value="ECO:0007669"/>
    <property type="project" value="UniProtKB-ARBA"/>
</dbReference>
<dbReference type="PANTHER" id="PTHR30632:SF0">
    <property type="entry name" value="SULFATE-BINDING PROTEIN"/>
    <property type="match status" value="1"/>
</dbReference>
<dbReference type="PIRSF" id="PIRSF004846">
    <property type="entry name" value="ModA"/>
    <property type="match status" value="1"/>
</dbReference>
<evidence type="ECO:0000256" key="4">
    <source>
        <dbReference type="ARBA" id="ARBA00022729"/>
    </source>
</evidence>
<dbReference type="InterPro" id="IPR050682">
    <property type="entry name" value="ModA/WtpA"/>
</dbReference>
<feature type="chain" id="PRO_5003148253" evidence="7">
    <location>
        <begin position="21"/>
        <end position="248"/>
    </location>
</feature>
<feature type="binding site" evidence="6">
    <location>
        <position position="30"/>
    </location>
    <ligand>
        <name>molybdate</name>
        <dbReference type="ChEBI" id="CHEBI:36264"/>
    </ligand>
</feature>
<dbReference type="OrthoDB" id="9785015at2"/>
<feature type="binding site" evidence="6">
    <location>
        <position position="140"/>
    </location>
    <ligand>
        <name>molybdate</name>
        <dbReference type="ChEBI" id="CHEBI:36264"/>
    </ligand>
</feature>
<keyword evidence="2 6" id="KW-0500">Molybdenum</keyword>
<feature type="binding site" evidence="6">
    <location>
        <position position="185"/>
    </location>
    <ligand>
        <name>molybdate</name>
        <dbReference type="ChEBI" id="CHEBI:36264"/>
    </ligand>
</feature>
<feature type="binding site" evidence="6">
    <location>
        <position position="167"/>
    </location>
    <ligand>
        <name>molybdate</name>
        <dbReference type="ChEBI" id="CHEBI:36264"/>
    </ligand>
</feature>
<keyword evidence="4 7" id="KW-0732">Signal</keyword>
<keyword evidence="9" id="KW-1185">Reference proteome</keyword>
<evidence type="ECO:0000256" key="6">
    <source>
        <dbReference type="PIRSR" id="PIRSR004846-1"/>
    </source>
</evidence>
<accession>E1JYW3</accession>
<dbReference type="STRING" id="596151.DesfrDRAFT_2812"/>
<dbReference type="NCBIfam" id="TIGR01256">
    <property type="entry name" value="modA"/>
    <property type="match status" value="1"/>
</dbReference>
<sequence length="248" mass="25652" precursor="true">MKRLACALALVLACALPARAGEIIVFAAASLTNALGEMAPVFAKRNPGLTLRGEYAASGTLLRRMDNGDACDVFLSADPQTMDAAEDRRRIAAATRTVFAGNALVLAVPAGNPAHVTDLESLFHGGVQRIGVGNPESVPAGRYAKRALQEKAMWFALTGKLVYYPSVRHVLAAVKASDCDAGFVYATDAAIAGKAVAIAATVPLTPPVTYTAAVAAKAPNPQGAAAFLAFLATPEAKAILTRFGFTVP</sequence>
<dbReference type="GO" id="GO:0046872">
    <property type="term" value="F:metal ion binding"/>
    <property type="evidence" value="ECO:0007669"/>
    <property type="project" value="UniProtKB-KW"/>
</dbReference>
<comment type="caution">
    <text evidence="8">The sequence shown here is derived from an EMBL/GenBank/DDBJ whole genome shotgun (WGS) entry which is preliminary data.</text>
</comment>
<evidence type="ECO:0000313" key="8">
    <source>
        <dbReference type="EMBL" id="EFL50533.1"/>
    </source>
</evidence>
<feature type="binding site" evidence="6">
    <location>
        <position position="58"/>
    </location>
    <ligand>
        <name>molybdate</name>
        <dbReference type="ChEBI" id="CHEBI:36264"/>
    </ligand>
</feature>
<reference evidence="8 9" key="1">
    <citation type="submission" date="2010-08" db="EMBL/GenBank/DDBJ databases">
        <title>The draft genome of Desulfovibrio fructosovorans JJ.</title>
        <authorList>
            <consortium name="US DOE Joint Genome Institute (JGI-PGF)"/>
            <person name="Lucas S."/>
            <person name="Copeland A."/>
            <person name="Lapidus A."/>
            <person name="Cheng J.-F."/>
            <person name="Bruce D."/>
            <person name="Goodwin L."/>
            <person name="Pitluck S."/>
            <person name="Land M.L."/>
            <person name="Hauser L."/>
            <person name="Chang Y.-J."/>
            <person name="Jeffries C."/>
            <person name="Wall J.D."/>
            <person name="Stahl D.A."/>
            <person name="Arkin A.P."/>
            <person name="Dehal P."/>
            <person name="Stolyar S.M."/>
            <person name="Hazen T.C."/>
            <person name="Woyke T.J."/>
        </authorList>
    </citation>
    <scope>NUCLEOTIDE SEQUENCE [LARGE SCALE GENOMIC DNA]</scope>
    <source>
        <strain evidence="8 9">JJ</strain>
    </source>
</reference>
<evidence type="ECO:0000256" key="3">
    <source>
        <dbReference type="ARBA" id="ARBA00022723"/>
    </source>
</evidence>
<dbReference type="Proteomes" id="UP000006250">
    <property type="component" value="Unassembled WGS sequence"/>
</dbReference>
<dbReference type="FunFam" id="3.40.190.10:FF:000035">
    <property type="entry name" value="Molybdate ABC transporter substrate-binding protein"/>
    <property type="match status" value="1"/>
</dbReference>
<protein>
    <submittedName>
        <fullName evidence="8">Molybdenum ABC transporter, periplasmic molybdate-binding protein</fullName>
    </submittedName>
</protein>
<evidence type="ECO:0000256" key="5">
    <source>
        <dbReference type="ARBA" id="ARBA00062515"/>
    </source>
</evidence>
<evidence type="ECO:0000256" key="1">
    <source>
        <dbReference type="ARBA" id="ARBA00009175"/>
    </source>
</evidence>
<gene>
    <name evidence="8" type="ORF">DesfrDRAFT_2812</name>
</gene>
<dbReference type="eggNOG" id="COG0725">
    <property type="taxonomic scope" value="Bacteria"/>
</dbReference>
<feature type="signal peptide" evidence="7">
    <location>
        <begin position="1"/>
        <end position="20"/>
    </location>
</feature>
<dbReference type="SUPFAM" id="SSF53850">
    <property type="entry name" value="Periplasmic binding protein-like II"/>
    <property type="match status" value="1"/>
</dbReference>
<comment type="subunit">
    <text evidence="5">The complex is composed of two ATP-binding proteins (ModC), two transmembrane proteins (ModB) and a solute-binding protein (ModA).</text>
</comment>
<evidence type="ECO:0000313" key="9">
    <source>
        <dbReference type="Proteomes" id="UP000006250"/>
    </source>
</evidence>
<organism evidence="8 9">
    <name type="scientific">Solidesulfovibrio fructosivorans JJ]</name>
    <dbReference type="NCBI Taxonomy" id="596151"/>
    <lineage>
        <taxon>Bacteria</taxon>
        <taxon>Pseudomonadati</taxon>
        <taxon>Thermodesulfobacteriota</taxon>
        <taxon>Desulfovibrionia</taxon>
        <taxon>Desulfovibrionales</taxon>
        <taxon>Desulfovibrionaceae</taxon>
        <taxon>Solidesulfovibrio</taxon>
    </lineage>
</organism>
<dbReference type="Pfam" id="PF13531">
    <property type="entry name" value="SBP_bac_11"/>
    <property type="match status" value="1"/>
</dbReference>
<dbReference type="PANTHER" id="PTHR30632">
    <property type="entry name" value="MOLYBDATE-BINDING PERIPLASMIC PROTEIN"/>
    <property type="match status" value="1"/>
</dbReference>
<dbReference type="GO" id="GO:0030973">
    <property type="term" value="F:molybdate ion binding"/>
    <property type="evidence" value="ECO:0007669"/>
    <property type="project" value="TreeGrafter"/>
</dbReference>
<proteinExistence type="inferred from homology"/>
<dbReference type="AlphaFoldDB" id="E1JYW3"/>
<dbReference type="GO" id="GO:0015689">
    <property type="term" value="P:molybdate ion transport"/>
    <property type="evidence" value="ECO:0007669"/>
    <property type="project" value="InterPro"/>
</dbReference>
<dbReference type="RefSeq" id="WP_005994867.1">
    <property type="nucleotide sequence ID" value="NZ_AECZ01000019.1"/>
</dbReference>
<dbReference type="Gene3D" id="3.40.190.10">
    <property type="entry name" value="Periplasmic binding protein-like II"/>
    <property type="match status" value="2"/>
</dbReference>
<name>E1JYW3_SOLFR</name>